<dbReference type="PANTHER" id="PTHR20859">
    <property type="entry name" value="INTERFERON/INTERLEUKIN RECEPTOR"/>
    <property type="match status" value="1"/>
</dbReference>
<keyword evidence="2" id="KW-0812">Transmembrane</keyword>
<feature type="compositionally biased region" description="Basic and acidic residues" evidence="1">
    <location>
        <begin position="387"/>
        <end position="400"/>
    </location>
</feature>
<protein>
    <recommendedName>
        <fullName evidence="4">Fibronectin type-III domain-containing protein</fullName>
    </recommendedName>
</protein>
<dbReference type="Gene3D" id="2.60.40.10">
    <property type="entry name" value="Immunoglobulins"/>
    <property type="match status" value="1"/>
</dbReference>
<dbReference type="GO" id="GO:0004896">
    <property type="term" value="F:cytokine receptor activity"/>
    <property type="evidence" value="ECO:0007669"/>
    <property type="project" value="TreeGrafter"/>
</dbReference>
<comment type="caution">
    <text evidence="5">The sequence shown here is derived from an EMBL/GenBank/DDBJ whole genome shotgun (WGS) entry which is preliminary data.</text>
</comment>
<accession>A0AAD7SJK7</accession>
<evidence type="ECO:0000313" key="6">
    <source>
        <dbReference type="Proteomes" id="UP001221898"/>
    </source>
</evidence>
<keyword evidence="6" id="KW-1185">Reference proteome</keyword>
<dbReference type="GO" id="GO:0005886">
    <property type="term" value="C:plasma membrane"/>
    <property type="evidence" value="ECO:0007669"/>
    <property type="project" value="TreeGrafter"/>
</dbReference>
<evidence type="ECO:0000256" key="3">
    <source>
        <dbReference type="SAM" id="SignalP"/>
    </source>
</evidence>
<dbReference type="EMBL" id="JAINUG010000056">
    <property type="protein sequence ID" value="KAJ8403718.1"/>
    <property type="molecule type" value="Genomic_DNA"/>
</dbReference>
<name>A0AAD7SJK7_9TELE</name>
<proteinExistence type="predicted"/>
<dbReference type="PANTHER" id="PTHR20859:SF94">
    <property type="entry name" value="CYTOKINE RECEPTOR FAMILY MEMBER B7"/>
    <property type="match status" value="1"/>
</dbReference>
<dbReference type="InterPro" id="IPR013783">
    <property type="entry name" value="Ig-like_fold"/>
</dbReference>
<dbReference type="InterPro" id="IPR050650">
    <property type="entry name" value="Type-II_Cytokine-TF_Rcpt"/>
</dbReference>
<feature type="transmembrane region" description="Helical" evidence="2">
    <location>
        <begin position="232"/>
        <end position="256"/>
    </location>
</feature>
<dbReference type="InterPro" id="IPR003961">
    <property type="entry name" value="FN3_dom"/>
</dbReference>
<feature type="chain" id="PRO_5041932739" description="Fibronectin type-III domain-containing protein" evidence="3">
    <location>
        <begin position="23"/>
        <end position="591"/>
    </location>
</feature>
<evidence type="ECO:0000256" key="2">
    <source>
        <dbReference type="SAM" id="Phobius"/>
    </source>
</evidence>
<feature type="signal peptide" evidence="3">
    <location>
        <begin position="1"/>
        <end position="22"/>
    </location>
</feature>
<evidence type="ECO:0000259" key="4">
    <source>
        <dbReference type="Pfam" id="PF01108"/>
    </source>
</evidence>
<keyword evidence="2" id="KW-0472">Membrane</keyword>
<sequence length="591" mass="65325">MDYSSWIFTLVLLMVYSQRGYAEDQKLEQPSNVTLDMWDGEVTLVWAPPAKAWSQFRYNVQVAEYNGKLLWIPVRHCNGTLSTRCDLTDVTNSINHYWARVQTVKEESTSDWLKYRKKFTKKNSKVRPPTFTLSTTPTSVKVRVHRKPALMVTFSHGIKYTYHLQEKGQDNVVHKSVLWVGDEEKEEKDVELEYLTGGREYCVRLDMEDTSGTFKSGTSSEQCIILPEPGKWLRLMVIGLALISLMGLLGLMGLLLNCFLRRPEKLPSTLKSSGSSWNPLSLREVPVEVVMNKGWLLISRNTQGKGGVMGEKMKLRDKEEGQDRRGSLDSGMSMDQALAETGRGGAGEGGGGKSCKLDDSGCGSLGESDGDIGGSRQPSEELPVLDGRNDGHGSPQKEDSGMGQGCQYSGPRSLQGEDCGHLLHKVAATGDAYRSQRPSFVVVQDSEREEASEIATNDTDNSIANVVGYRPSQLSCVCLGKGLCFWCQSTAPLPTKEHSMCSYPATDTSDQFPASSIICFSDSYLKKGNFQTWEDLEQRESPFICHIQQTESSESAPLLISVPQLPLLCGGLDSNVNALSLSLQDVELTFD</sequence>
<feature type="region of interest" description="Disordered" evidence="1">
    <location>
        <begin position="305"/>
        <end position="410"/>
    </location>
</feature>
<keyword evidence="2" id="KW-1133">Transmembrane helix</keyword>
<evidence type="ECO:0000256" key="1">
    <source>
        <dbReference type="SAM" id="MobiDB-lite"/>
    </source>
</evidence>
<organism evidence="5 6">
    <name type="scientific">Aldrovandia affinis</name>
    <dbReference type="NCBI Taxonomy" id="143900"/>
    <lineage>
        <taxon>Eukaryota</taxon>
        <taxon>Metazoa</taxon>
        <taxon>Chordata</taxon>
        <taxon>Craniata</taxon>
        <taxon>Vertebrata</taxon>
        <taxon>Euteleostomi</taxon>
        <taxon>Actinopterygii</taxon>
        <taxon>Neopterygii</taxon>
        <taxon>Teleostei</taxon>
        <taxon>Notacanthiformes</taxon>
        <taxon>Halosauridae</taxon>
        <taxon>Aldrovandia</taxon>
    </lineage>
</organism>
<dbReference type="SUPFAM" id="SSF49265">
    <property type="entry name" value="Fibronectin type III"/>
    <property type="match status" value="2"/>
</dbReference>
<evidence type="ECO:0000313" key="5">
    <source>
        <dbReference type="EMBL" id="KAJ8403718.1"/>
    </source>
</evidence>
<gene>
    <name evidence="5" type="ORF">AAFF_G00345860</name>
</gene>
<keyword evidence="3" id="KW-0732">Signal</keyword>
<dbReference type="Pfam" id="PF01108">
    <property type="entry name" value="Tissue_fac"/>
    <property type="match status" value="1"/>
</dbReference>
<dbReference type="InterPro" id="IPR036116">
    <property type="entry name" value="FN3_sf"/>
</dbReference>
<reference evidence="5" key="1">
    <citation type="journal article" date="2023" name="Science">
        <title>Genome structures resolve the early diversification of teleost fishes.</title>
        <authorList>
            <person name="Parey E."/>
            <person name="Louis A."/>
            <person name="Montfort J."/>
            <person name="Bouchez O."/>
            <person name="Roques C."/>
            <person name="Iampietro C."/>
            <person name="Lluch J."/>
            <person name="Castinel A."/>
            <person name="Donnadieu C."/>
            <person name="Desvignes T."/>
            <person name="Floi Bucao C."/>
            <person name="Jouanno E."/>
            <person name="Wen M."/>
            <person name="Mejri S."/>
            <person name="Dirks R."/>
            <person name="Jansen H."/>
            <person name="Henkel C."/>
            <person name="Chen W.J."/>
            <person name="Zahm M."/>
            <person name="Cabau C."/>
            <person name="Klopp C."/>
            <person name="Thompson A.W."/>
            <person name="Robinson-Rechavi M."/>
            <person name="Braasch I."/>
            <person name="Lecointre G."/>
            <person name="Bobe J."/>
            <person name="Postlethwait J.H."/>
            <person name="Berthelot C."/>
            <person name="Roest Crollius H."/>
            <person name="Guiguen Y."/>
        </authorList>
    </citation>
    <scope>NUCLEOTIDE SEQUENCE</scope>
    <source>
        <strain evidence="5">NC1722</strain>
    </source>
</reference>
<dbReference type="AlphaFoldDB" id="A0AAD7SJK7"/>
<feature type="domain" description="Fibronectin type-III" evidence="4">
    <location>
        <begin position="8"/>
        <end position="112"/>
    </location>
</feature>
<feature type="compositionally biased region" description="Basic and acidic residues" evidence="1">
    <location>
        <begin position="311"/>
        <end position="327"/>
    </location>
</feature>
<feature type="compositionally biased region" description="Gly residues" evidence="1">
    <location>
        <begin position="342"/>
        <end position="353"/>
    </location>
</feature>
<dbReference type="Proteomes" id="UP001221898">
    <property type="component" value="Unassembled WGS sequence"/>
</dbReference>